<reference evidence="1" key="1">
    <citation type="submission" date="2019-12" db="EMBL/GenBank/DDBJ databases">
        <title>An insight into the sialome of adult female Ixodes ricinus ticks feeding for 6 days.</title>
        <authorList>
            <person name="Perner J."/>
            <person name="Ribeiro J.M.C."/>
        </authorList>
    </citation>
    <scope>NUCLEOTIDE SEQUENCE</scope>
    <source>
        <strain evidence="1">Semi-engorged</strain>
        <tissue evidence="1">Salivary glands</tissue>
    </source>
</reference>
<sequence>MTALFYRCLRSRTPLHRFLLVRGVYGLWSSLHNAVFTLRAYLQGSRPNVAPRAGLPAECRAAIGRWRSPCASSPSRRRRVIGSCRPRYDNLCKERKYACEPEKTYQ</sequence>
<evidence type="ECO:0000313" key="1">
    <source>
        <dbReference type="EMBL" id="MXU89256.1"/>
    </source>
</evidence>
<accession>A0A6B0UI53</accession>
<protein>
    <submittedName>
        <fullName evidence="1">Uncharacterized protein</fullName>
    </submittedName>
</protein>
<organism evidence="1">
    <name type="scientific">Ixodes ricinus</name>
    <name type="common">Common tick</name>
    <name type="synonym">Acarus ricinus</name>
    <dbReference type="NCBI Taxonomy" id="34613"/>
    <lineage>
        <taxon>Eukaryota</taxon>
        <taxon>Metazoa</taxon>
        <taxon>Ecdysozoa</taxon>
        <taxon>Arthropoda</taxon>
        <taxon>Chelicerata</taxon>
        <taxon>Arachnida</taxon>
        <taxon>Acari</taxon>
        <taxon>Parasitiformes</taxon>
        <taxon>Ixodida</taxon>
        <taxon>Ixodoidea</taxon>
        <taxon>Ixodidae</taxon>
        <taxon>Ixodinae</taxon>
        <taxon>Ixodes</taxon>
    </lineage>
</organism>
<proteinExistence type="predicted"/>
<name>A0A6B0UI53_IXORI</name>
<dbReference type="EMBL" id="GIFC01007173">
    <property type="protein sequence ID" value="MXU89256.1"/>
    <property type="molecule type" value="Transcribed_RNA"/>
</dbReference>
<dbReference type="AlphaFoldDB" id="A0A6B0UI53"/>